<name>B4W1I9_9CYAN</name>
<dbReference type="AlphaFoldDB" id="B4W1I9"/>
<keyword evidence="3" id="KW-1185">Reference proteome</keyword>
<dbReference type="EMBL" id="DS989868">
    <property type="protein sequence ID" value="EDX71998.1"/>
    <property type="molecule type" value="Genomic_DNA"/>
</dbReference>
<gene>
    <name evidence="2" type="ORF">MC7420_5142</name>
</gene>
<reference evidence="2 3" key="1">
    <citation type="submission" date="2008-07" db="EMBL/GenBank/DDBJ databases">
        <authorList>
            <person name="Tandeau de Marsac N."/>
            <person name="Ferriera S."/>
            <person name="Johnson J."/>
            <person name="Kravitz S."/>
            <person name="Beeson K."/>
            <person name="Sutton G."/>
            <person name="Rogers Y.-H."/>
            <person name="Friedman R."/>
            <person name="Frazier M."/>
            <person name="Venter J.C."/>
        </authorList>
    </citation>
    <scope>NUCLEOTIDE SEQUENCE [LARGE SCALE GENOMIC DNA]</scope>
    <source>
        <strain evidence="2 3">PCC 7420</strain>
    </source>
</reference>
<dbReference type="Proteomes" id="UP000003835">
    <property type="component" value="Unassembled WGS sequence"/>
</dbReference>
<proteinExistence type="predicted"/>
<dbReference type="STRING" id="118168.MC7420_5142"/>
<keyword evidence="1" id="KW-0812">Transmembrane</keyword>
<feature type="transmembrane region" description="Helical" evidence="1">
    <location>
        <begin position="33"/>
        <end position="53"/>
    </location>
</feature>
<evidence type="ECO:0000313" key="3">
    <source>
        <dbReference type="Proteomes" id="UP000003835"/>
    </source>
</evidence>
<protein>
    <submittedName>
        <fullName evidence="2">Uncharacterized protein</fullName>
    </submittedName>
</protein>
<evidence type="ECO:0000313" key="2">
    <source>
        <dbReference type="EMBL" id="EDX71998.1"/>
    </source>
</evidence>
<accession>B4W1I9</accession>
<dbReference type="HOGENOM" id="CLU_2914546_0_0_3"/>
<evidence type="ECO:0000256" key="1">
    <source>
        <dbReference type="SAM" id="Phobius"/>
    </source>
</evidence>
<keyword evidence="1" id="KW-1133">Transmembrane helix</keyword>
<organism evidence="2 3">
    <name type="scientific">Coleofasciculus chthonoplastes PCC 7420</name>
    <dbReference type="NCBI Taxonomy" id="118168"/>
    <lineage>
        <taxon>Bacteria</taxon>
        <taxon>Bacillati</taxon>
        <taxon>Cyanobacteriota</taxon>
        <taxon>Cyanophyceae</taxon>
        <taxon>Coleofasciculales</taxon>
        <taxon>Coleofasciculaceae</taxon>
        <taxon>Coleofasciculus</taxon>
    </lineage>
</organism>
<sequence>MILHFAQITWRVCRGGFRDFLFYLDSNLWTKPAGASVGAGLGIFFFTLISNLCTKPALTTL</sequence>
<keyword evidence="1" id="KW-0472">Membrane</keyword>